<evidence type="ECO:0000313" key="15">
    <source>
        <dbReference type="Proteomes" id="UP001139450"/>
    </source>
</evidence>
<evidence type="ECO:0000256" key="6">
    <source>
        <dbReference type="ARBA" id="ARBA00022556"/>
    </source>
</evidence>
<evidence type="ECO:0000313" key="14">
    <source>
        <dbReference type="EMBL" id="MCJ8211437.1"/>
    </source>
</evidence>
<comment type="catalytic activity">
    <reaction evidence="13">
        <text>a lipid A disaccharide + ATP = a lipid IVA + ADP + H(+)</text>
        <dbReference type="Rhea" id="RHEA:67840"/>
        <dbReference type="ChEBI" id="CHEBI:15378"/>
        <dbReference type="ChEBI" id="CHEBI:30616"/>
        <dbReference type="ChEBI" id="CHEBI:176343"/>
        <dbReference type="ChEBI" id="CHEBI:176425"/>
        <dbReference type="ChEBI" id="CHEBI:456216"/>
        <dbReference type="EC" id="2.7.1.130"/>
    </reaction>
</comment>
<comment type="caution">
    <text evidence="14">The sequence shown here is derived from an EMBL/GenBank/DDBJ whole genome shotgun (WGS) entry which is preliminary data.</text>
</comment>
<dbReference type="HAMAP" id="MF_00409">
    <property type="entry name" value="LpxK"/>
    <property type="match status" value="1"/>
</dbReference>
<dbReference type="PANTHER" id="PTHR42724:SF1">
    <property type="entry name" value="TETRAACYLDISACCHARIDE 4'-KINASE, MITOCHONDRIAL-RELATED"/>
    <property type="match status" value="1"/>
</dbReference>
<accession>A0A9X1X5G3</accession>
<evidence type="ECO:0000256" key="5">
    <source>
        <dbReference type="ARBA" id="ARBA00022516"/>
    </source>
</evidence>
<dbReference type="GO" id="GO:0009244">
    <property type="term" value="P:lipopolysaccharide core region biosynthetic process"/>
    <property type="evidence" value="ECO:0007669"/>
    <property type="project" value="TreeGrafter"/>
</dbReference>
<keyword evidence="11 13" id="KW-0443">Lipid metabolism</keyword>
<keyword evidence="5 13" id="KW-0444">Lipid biosynthesis</keyword>
<keyword evidence="15" id="KW-1185">Reference proteome</keyword>
<dbReference type="GO" id="GO:0005886">
    <property type="term" value="C:plasma membrane"/>
    <property type="evidence" value="ECO:0007669"/>
    <property type="project" value="TreeGrafter"/>
</dbReference>
<evidence type="ECO:0000256" key="2">
    <source>
        <dbReference type="ARBA" id="ARBA00004870"/>
    </source>
</evidence>
<evidence type="ECO:0000256" key="3">
    <source>
        <dbReference type="ARBA" id="ARBA00012071"/>
    </source>
</evidence>
<comment type="similarity">
    <text evidence="13">Belongs to the LpxK family.</text>
</comment>
<evidence type="ECO:0000256" key="11">
    <source>
        <dbReference type="ARBA" id="ARBA00023098"/>
    </source>
</evidence>
<reference evidence="14" key="1">
    <citation type="submission" date="2022-04" db="EMBL/GenBank/DDBJ databases">
        <title>Mucilaginibacter sp. RS28 isolated from freshwater.</title>
        <authorList>
            <person name="Ko S.-R."/>
        </authorList>
    </citation>
    <scope>NUCLEOTIDE SEQUENCE</scope>
    <source>
        <strain evidence="14">RS28</strain>
    </source>
</reference>
<dbReference type="GO" id="GO:0009245">
    <property type="term" value="P:lipid A biosynthetic process"/>
    <property type="evidence" value="ECO:0007669"/>
    <property type="project" value="UniProtKB-UniRule"/>
</dbReference>
<dbReference type="InterPro" id="IPR003758">
    <property type="entry name" value="LpxK"/>
</dbReference>
<proteinExistence type="inferred from homology"/>
<protein>
    <recommendedName>
        <fullName evidence="4 13">Tetraacyldisaccharide 4'-kinase</fullName>
        <ecNumber evidence="3 13">2.7.1.130</ecNumber>
    </recommendedName>
    <alternativeName>
        <fullName evidence="12 13">Lipid A 4'-kinase</fullName>
    </alternativeName>
</protein>
<evidence type="ECO:0000256" key="13">
    <source>
        <dbReference type="HAMAP-Rule" id="MF_00409"/>
    </source>
</evidence>
<keyword evidence="7 13" id="KW-0808">Transferase</keyword>
<dbReference type="AlphaFoldDB" id="A0A9X1X5G3"/>
<evidence type="ECO:0000256" key="4">
    <source>
        <dbReference type="ARBA" id="ARBA00016436"/>
    </source>
</evidence>
<evidence type="ECO:0000256" key="1">
    <source>
        <dbReference type="ARBA" id="ARBA00002274"/>
    </source>
</evidence>
<evidence type="ECO:0000256" key="7">
    <source>
        <dbReference type="ARBA" id="ARBA00022679"/>
    </source>
</evidence>
<dbReference type="Pfam" id="PF02606">
    <property type="entry name" value="LpxK"/>
    <property type="match status" value="1"/>
</dbReference>
<gene>
    <name evidence="13 14" type="primary">lpxK</name>
    <name evidence="14" type="ORF">MUY27_17090</name>
</gene>
<dbReference type="InterPro" id="IPR027417">
    <property type="entry name" value="P-loop_NTPase"/>
</dbReference>
<dbReference type="RefSeq" id="WP_245132047.1">
    <property type="nucleotide sequence ID" value="NZ_JALJEJ010000009.1"/>
</dbReference>
<keyword evidence="9 13" id="KW-0418">Kinase</keyword>
<keyword evidence="6 13" id="KW-0441">Lipid A biosynthesis</keyword>
<organism evidence="14 15">
    <name type="scientific">Mucilaginibacter straminoryzae</name>
    <dbReference type="NCBI Taxonomy" id="2932774"/>
    <lineage>
        <taxon>Bacteria</taxon>
        <taxon>Pseudomonadati</taxon>
        <taxon>Bacteroidota</taxon>
        <taxon>Sphingobacteriia</taxon>
        <taxon>Sphingobacteriales</taxon>
        <taxon>Sphingobacteriaceae</taxon>
        <taxon>Mucilaginibacter</taxon>
    </lineage>
</organism>
<dbReference type="SUPFAM" id="SSF52540">
    <property type="entry name" value="P-loop containing nucleoside triphosphate hydrolases"/>
    <property type="match status" value="1"/>
</dbReference>
<dbReference type="EC" id="2.7.1.130" evidence="3 13"/>
<evidence type="ECO:0000256" key="10">
    <source>
        <dbReference type="ARBA" id="ARBA00022840"/>
    </source>
</evidence>
<name>A0A9X1X5G3_9SPHI</name>
<dbReference type="EMBL" id="JALJEJ010000009">
    <property type="protein sequence ID" value="MCJ8211437.1"/>
    <property type="molecule type" value="Genomic_DNA"/>
</dbReference>
<keyword evidence="10 13" id="KW-0067">ATP-binding</keyword>
<evidence type="ECO:0000256" key="9">
    <source>
        <dbReference type="ARBA" id="ARBA00022777"/>
    </source>
</evidence>
<comment type="pathway">
    <text evidence="2 13">Glycolipid biosynthesis; lipid IV(A) biosynthesis; lipid IV(A) from (3R)-3-hydroxytetradecanoyl-[acyl-carrier-protein] and UDP-N-acetyl-alpha-D-glucosamine: step 6/6.</text>
</comment>
<comment type="caution">
    <text evidence="13">Lacks conserved residue(s) required for the propagation of feature annotation.</text>
</comment>
<keyword evidence="8 13" id="KW-0547">Nucleotide-binding</keyword>
<dbReference type="Proteomes" id="UP001139450">
    <property type="component" value="Unassembled WGS sequence"/>
</dbReference>
<evidence type="ECO:0000256" key="12">
    <source>
        <dbReference type="ARBA" id="ARBA00029757"/>
    </source>
</evidence>
<dbReference type="PANTHER" id="PTHR42724">
    <property type="entry name" value="TETRAACYLDISACCHARIDE 4'-KINASE"/>
    <property type="match status" value="1"/>
</dbReference>
<dbReference type="GO" id="GO:0009029">
    <property type="term" value="F:lipid-A 4'-kinase activity"/>
    <property type="evidence" value="ECO:0007669"/>
    <property type="project" value="UniProtKB-UniRule"/>
</dbReference>
<dbReference type="GO" id="GO:0005524">
    <property type="term" value="F:ATP binding"/>
    <property type="evidence" value="ECO:0007669"/>
    <property type="project" value="UniProtKB-UniRule"/>
</dbReference>
<sequence length="353" mass="39843">MKYLRWLLLPISWLYGLVVTIRNWCYDAGWFKSTGFEIPVISVGNLAVGGAGKSPMTEYLVRLLSNEKKIATLSRGYGRETKGFLLAGPSSTAAQVGDEPAQFKQKFPDLTVAVCEDRVAGINRLKDHHELIILDDAYQHRAVKPGLSILLFDYAKLNEPAFLLPAGDLREPMSGRLRADILVVSKCPLALGKAEMEKIYYRLKPYPYQSLFFTGISYSRFADLKGRPVEATITSTTQIFLLTGIATTEPIKQYLAKYSSHIVHHKYPDHHQFSLKNIAKLAEAFEAEAGTDKVVITTEKDAQRLKDDIFQPLLARLPLWVLPIEVQFLNGREQFDQLITDYVRQHSTDSSIY</sequence>
<dbReference type="NCBIfam" id="TIGR00682">
    <property type="entry name" value="lpxK"/>
    <property type="match status" value="1"/>
</dbReference>
<comment type="function">
    <text evidence="1 13">Transfers the gamma-phosphate of ATP to the 4'-position of a tetraacyldisaccharide 1-phosphate intermediate (termed DS-1-P) to form tetraacyldisaccharide 1,4'-bis-phosphate (lipid IVA).</text>
</comment>
<evidence type="ECO:0000256" key="8">
    <source>
        <dbReference type="ARBA" id="ARBA00022741"/>
    </source>
</evidence>